<dbReference type="Pfam" id="PF01464">
    <property type="entry name" value="SLT"/>
    <property type="match status" value="1"/>
</dbReference>
<dbReference type="CDD" id="cd13401">
    <property type="entry name" value="Slt70-like"/>
    <property type="match status" value="1"/>
</dbReference>
<dbReference type="GO" id="GO:0008933">
    <property type="term" value="F:peptidoglycan lytic transglycosylase activity"/>
    <property type="evidence" value="ECO:0007669"/>
    <property type="project" value="InterPro"/>
</dbReference>
<dbReference type="STRING" id="450851.PHZ_c1891"/>
<dbReference type="SUPFAM" id="SSF48435">
    <property type="entry name" value="Bacterial muramidases"/>
    <property type="match status" value="1"/>
</dbReference>
<evidence type="ECO:0000256" key="2">
    <source>
        <dbReference type="ARBA" id="ARBA00009387"/>
    </source>
</evidence>
<keyword evidence="3 4" id="KW-0732">Signal</keyword>
<dbReference type="EMBL" id="CP000747">
    <property type="protein sequence ID" value="ACG78302.1"/>
    <property type="molecule type" value="Genomic_DNA"/>
</dbReference>
<feature type="domain" description="Transglycosylase SLT" evidence="5">
    <location>
        <begin position="538"/>
        <end position="633"/>
    </location>
</feature>
<evidence type="ECO:0000256" key="1">
    <source>
        <dbReference type="ARBA" id="ARBA00007734"/>
    </source>
</evidence>
<feature type="chain" id="PRO_5002825279" evidence="4">
    <location>
        <begin position="25"/>
        <end position="707"/>
    </location>
</feature>
<name>B4RCW5_PHEZH</name>
<comment type="similarity">
    <text evidence="2">Belongs to the virb1 family.</text>
</comment>
<feature type="signal peptide" evidence="4">
    <location>
        <begin position="1"/>
        <end position="24"/>
    </location>
</feature>
<evidence type="ECO:0000313" key="6">
    <source>
        <dbReference type="EMBL" id="ACG78302.1"/>
    </source>
</evidence>
<dbReference type="InterPro" id="IPR000189">
    <property type="entry name" value="Transglyc_AS"/>
</dbReference>
<gene>
    <name evidence="6" type="ordered locus">PHZ_c1891</name>
</gene>
<dbReference type="GO" id="GO:0004553">
    <property type="term" value="F:hydrolase activity, hydrolyzing O-glycosyl compounds"/>
    <property type="evidence" value="ECO:0007669"/>
    <property type="project" value="InterPro"/>
</dbReference>
<dbReference type="Gene3D" id="1.25.20.10">
    <property type="entry name" value="Bacterial muramidases"/>
    <property type="match status" value="1"/>
</dbReference>
<dbReference type="AlphaFoldDB" id="B4RCW5"/>
<dbReference type="Gene3D" id="1.10.530.10">
    <property type="match status" value="1"/>
</dbReference>
<dbReference type="InterPro" id="IPR008939">
    <property type="entry name" value="Lytic_TGlycosylase_superhlx_U"/>
</dbReference>
<dbReference type="SUPFAM" id="SSF53955">
    <property type="entry name" value="Lysozyme-like"/>
    <property type="match status" value="1"/>
</dbReference>
<comment type="similarity">
    <text evidence="1">Belongs to the transglycosylase Slt family.</text>
</comment>
<dbReference type="PANTHER" id="PTHR37423">
    <property type="entry name" value="SOLUBLE LYTIC MUREIN TRANSGLYCOSYLASE-RELATED"/>
    <property type="match status" value="1"/>
</dbReference>
<dbReference type="GO" id="GO:0000270">
    <property type="term" value="P:peptidoglycan metabolic process"/>
    <property type="evidence" value="ECO:0007669"/>
    <property type="project" value="InterPro"/>
</dbReference>
<keyword evidence="7" id="KW-1185">Reference proteome</keyword>
<dbReference type="CAZy" id="GH23">
    <property type="family name" value="Glycoside Hydrolase Family 23"/>
</dbReference>
<dbReference type="GO" id="GO:0016020">
    <property type="term" value="C:membrane"/>
    <property type="evidence" value="ECO:0007669"/>
    <property type="project" value="InterPro"/>
</dbReference>
<dbReference type="HOGENOM" id="CLU_015184_0_1_5"/>
<evidence type="ECO:0000256" key="3">
    <source>
        <dbReference type="ARBA" id="ARBA00022729"/>
    </source>
</evidence>
<dbReference type="KEGG" id="pzu:PHZ_c1891"/>
<dbReference type="InterPro" id="IPR008258">
    <property type="entry name" value="Transglycosylase_SLT_dom_1"/>
</dbReference>
<organism evidence="6 7">
    <name type="scientific">Phenylobacterium zucineum (strain HLK1)</name>
    <dbReference type="NCBI Taxonomy" id="450851"/>
    <lineage>
        <taxon>Bacteria</taxon>
        <taxon>Pseudomonadati</taxon>
        <taxon>Pseudomonadota</taxon>
        <taxon>Alphaproteobacteria</taxon>
        <taxon>Caulobacterales</taxon>
        <taxon>Caulobacteraceae</taxon>
        <taxon>Phenylobacterium</taxon>
    </lineage>
</organism>
<sequence length="707" mass="75870">MDSKTRKAFLAVSLVALAAAVARAQPADPIGDLIARKAEPASARGPANAPANVDVVRRTVAGPVSAQDQSNLGAALNAAKRGDIAGGRAAVAAISHPVARRAATWAFVDANAESLSFAEVDAARRDLVGWPRAGRRQAAAEKLLATSGKSPREVVAWFEGREPTTAHGALALAQAQEMLGQRQAAAELIRRWWRDKSFEADVQQAILTRFAGVLTPEDHVRRADILLYGPQGPAARAMVTLLPADQQGPALARIALRSDAANANELYAALLPEQQVQPGVAFERAGYLRRKGLDQAALALTGYFPRTLVTSEQADRIWYERHRLTLAGIKAGDWRAAYQAAANSGLTEGSDAADAEFYAGWIALSKLNDPAAAARHFANLEKIGSSPITVGRAFYWQGRAAEARRDARAAEDFYAQGARHQTTFYGQLAAEKLGLPLTLPSDPTLTDADRARFEGRDVVQAARLFADTGQKDLFRVFALHLDDVVPTTQEAALLVDMIRGYGEQDTSMRAVRAAAQRGLILADRGYPYRSPPQVAGGPEPALVLGITRQESGFDPRVRSHADARGMMQLLPATAASVARRIGVKHSTEMLWDPEHNMQLGSAFLGQLVDRFSGSYLMAAAGYNAGPGRPPQWAAMCGDPRAGSVDPVDFIECIPFSETRNYVMRVLENMQVYRAKLNGGQAPITLSGDLKRGGYGYPAMGPVQTASP</sequence>
<dbReference type="PANTHER" id="PTHR37423:SF2">
    <property type="entry name" value="MEMBRANE-BOUND LYTIC MUREIN TRANSGLYCOSYLASE C"/>
    <property type="match status" value="1"/>
</dbReference>
<dbReference type="Proteomes" id="UP000001868">
    <property type="component" value="Chromosome"/>
</dbReference>
<proteinExistence type="inferred from homology"/>
<dbReference type="PROSITE" id="PS00922">
    <property type="entry name" value="TRANSGLYCOSYLASE"/>
    <property type="match status" value="1"/>
</dbReference>
<dbReference type="InterPro" id="IPR023346">
    <property type="entry name" value="Lysozyme-like_dom_sf"/>
</dbReference>
<reference evidence="6 7" key="1">
    <citation type="journal article" date="2008" name="BMC Genomics">
        <title>Complete genome of Phenylobacterium zucineum - a novel facultative intracellular bacterium isolated from human erythroleukemia cell line K562.</title>
        <authorList>
            <person name="Luo Y."/>
            <person name="Xu X."/>
            <person name="Ding Z."/>
            <person name="Liu Z."/>
            <person name="Zhang B."/>
            <person name="Yan Z."/>
            <person name="Sun J."/>
            <person name="Hu S."/>
            <person name="Hu X."/>
        </authorList>
    </citation>
    <scope>NUCLEOTIDE SEQUENCE [LARGE SCALE GENOMIC DNA]</scope>
    <source>
        <strain evidence="6 7">HLK1</strain>
    </source>
</reference>
<evidence type="ECO:0000313" key="7">
    <source>
        <dbReference type="Proteomes" id="UP000001868"/>
    </source>
</evidence>
<dbReference type="eggNOG" id="COG0741">
    <property type="taxonomic scope" value="Bacteria"/>
</dbReference>
<accession>B4RCW5</accession>
<dbReference type="GO" id="GO:0042597">
    <property type="term" value="C:periplasmic space"/>
    <property type="evidence" value="ECO:0007669"/>
    <property type="project" value="InterPro"/>
</dbReference>
<evidence type="ECO:0000256" key="4">
    <source>
        <dbReference type="SAM" id="SignalP"/>
    </source>
</evidence>
<evidence type="ECO:0000259" key="5">
    <source>
        <dbReference type="Pfam" id="PF01464"/>
    </source>
</evidence>
<protein>
    <submittedName>
        <fullName evidence="6">Transglycosylase</fullName>
    </submittedName>
</protein>